<evidence type="ECO:0000256" key="1">
    <source>
        <dbReference type="SAM" id="MobiDB-lite"/>
    </source>
</evidence>
<protein>
    <submittedName>
        <fullName evidence="2">Uncharacterized protein</fullName>
    </submittedName>
</protein>
<comment type="caution">
    <text evidence="2">The sequence shown here is derived from an EMBL/GenBank/DDBJ whole genome shotgun (WGS) entry which is preliminary data.</text>
</comment>
<sequence>MSEAKKINWPRYDNRAHRSQCCPTTSHNAAQTSTAITTTPGDRQVDKLLVHAAKLSMRMTSRAKRQTETSFNVTPSTKSWPGSGGRGHGCSAPCWPSGDRTGEAKARRSTAVAHPQQDVPAARPDLRPALAWVVSGVTQPRAAPSCL</sequence>
<proteinExistence type="predicted"/>
<evidence type="ECO:0000313" key="2">
    <source>
        <dbReference type="EMBL" id="KAJ8368802.1"/>
    </source>
</evidence>
<accession>A0A9Q1FWC1</accession>
<dbReference type="EMBL" id="JAINUF010000003">
    <property type="protein sequence ID" value="KAJ8368802.1"/>
    <property type="molecule type" value="Genomic_DNA"/>
</dbReference>
<evidence type="ECO:0000313" key="3">
    <source>
        <dbReference type="Proteomes" id="UP001152622"/>
    </source>
</evidence>
<dbReference type="AlphaFoldDB" id="A0A9Q1FWC1"/>
<keyword evidence="3" id="KW-1185">Reference proteome</keyword>
<reference evidence="2" key="1">
    <citation type="journal article" date="2023" name="Science">
        <title>Genome structures resolve the early diversification of teleost fishes.</title>
        <authorList>
            <person name="Parey E."/>
            <person name="Louis A."/>
            <person name="Montfort J."/>
            <person name="Bouchez O."/>
            <person name="Roques C."/>
            <person name="Iampietro C."/>
            <person name="Lluch J."/>
            <person name="Castinel A."/>
            <person name="Donnadieu C."/>
            <person name="Desvignes T."/>
            <person name="Floi Bucao C."/>
            <person name="Jouanno E."/>
            <person name="Wen M."/>
            <person name="Mejri S."/>
            <person name="Dirks R."/>
            <person name="Jansen H."/>
            <person name="Henkel C."/>
            <person name="Chen W.J."/>
            <person name="Zahm M."/>
            <person name="Cabau C."/>
            <person name="Klopp C."/>
            <person name="Thompson A.W."/>
            <person name="Robinson-Rechavi M."/>
            <person name="Braasch I."/>
            <person name="Lecointre G."/>
            <person name="Bobe J."/>
            <person name="Postlethwait J.H."/>
            <person name="Berthelot C."/>
            <person name="Roest Crollius H."/>
            <person name="Guiguen Y."/>
        </authorList>
    </citation>
    <scope>NUCLEOTIDE SEQUENCE</scope>
    <source>
        <strain evidence="2">WJC10195</strain>
    </source>
</reference>
<gene>
    <name evidence="2" type="ORF">SKAU_G00088300</name>
</gene>
<feature type="region of interest" description="Disordered" evidence="1">
    <location>
        <begin position="57"/>
        <end position="123"/>
    </location>
</feature>
<feature type="compositionally biased region" description="Polar residues" evidence="1">
    <location>
        <begin position="68"/>
        <end position="80"/>
    </location>
</feature>
<dbReference type="Proteomes" id="UP001152622">
    <property type="component" value="Chromosome 3"/>
</dbReference>
<name>A0A9Q1FWC1_SYNKA</name>
<organism evidence="2 3">
    <name type="scientific">Synaphobranchus kaupii</name>
    <name type="common">Kaup's arrowtooth eel</name>
    <dbReference type="NCBI Taxonomy" id="118154"/>
    <lineage>
        <taxon>Eukaryota</taxon>
        <taxon>Metazoa</taxon>
        <taxon>Chordata</taxon>
        <taxon>Craniata</taxon>
        <taxon>Vertebrata</taxon>
        <taxon>Euteleostomi</taxon>
        <taxon>Actinopterygii</taxon>
        <taxon>Neopterygii</taxon>
        <taxon>Teleostei</taxon>
        <taxon>Anguilliformes</taxon>
        <taxon>Synaphobranchidae</taxon>
        <taxon>Synaphobranchus</taxon>
    </lineage>
</organism>